<feature type="compositionally biased region" description="Basic residues" evidence="1">
    <location>
        <begin position="192"/>
        <end position="202"/>
    </location>
</feature>
<dbReference type="CDD" id="cd14279">
    <property type="entry name" value="CUE"/>
    <property type="match status" value="1"/>
</dbReference>
<dbReference type="InterPro" id="IPR002625">
    <property type="entry name" value="Smr_dom"/>
</dbReference>
<dbReference type="InterPro" id="IPR058864">
    <property type="entry name" value="UBA_10"/>
</dbReference>
<evidence type="ECO:0000313" key="3">
    <source>
        <dbReference type="EMBL" id="ROT36490.1"/>
    </source>
</evidence>
<dbReference type="STRING" id="1314773.A0A3N2PPX0"/>
<dbReference type="GO" id="GO:0005634">
    <property type="term" value="C:nucleus"/>
    <property type="evidence" value="ECO:0007669"/>
    <property type="project" value="TreeGrafter"/>
</dbReference>
<gene>
    <name evidence="3" type="ORF">SODALDRAFT_220460</name>
</gene>
<dbReference type="Proteomes" id="UP000272025">
    <property type="component" value="Unassembled WGS sequence"/>
</dbReference>
<name>A0A3N2PPX0_SODAK</name>
<dbReference type="AlphaFoldDB" id="A0A3N2PPX0"/>
<evidence type="ECO:0000313" key="4">
    <source>
        <dbReference type="Proteomes" id="UP000272025"/>
    </source>
</evidence>
<proteinExistence type="predicted"/>
<evidence type="ECO:0000259" key="2">
    <source>
        <dbReference type="PROSITE" id="PS50828"/>
    </source>
</evidence>
<dbReference type="GeneID" id="39575810"/>
<accession>A0A3N2PPX0</accession>
<dbReference type="SUPFAM" id="SSF160443">
    <property type="entry name" value="SMR domain-like"/>
    <property type="match status" value="1"/>
</dbReference>
<feature type="region of interest" description="Disordered" evidence="1">
    <location>
        <begin position="180"/>
        <end position="223"/>
    </location>
</feature>
<dbReference type="EMBL" id="ML119059">
    <property type="protein sequence ID" value="ROT36490.1"/>
    <property type="molecule type" value="Genomic_DNA"/>
</dbReference>
<feature type="compositionally biased region" description="Basic and acidic residues" evidence="1">
    <location>
        <begin position="81"/>
        <end position="96"/>
    </location>
</feature>
<dbReference type="GO" id="GO:0004519">
    <property type="term" value="F:endonuclease activity"/>
    <property type="evidence" value="ECO:0007669"/>
    <property type="project" value="TreeGrafter"/>
</dbReference>
<reference evidence="3 4" key="1">
    <citation type="journal article" date="2018" name="Mol. Ecol.">
        <title>The obligate alkalophilic soda-lake fungus Sodiomyces alkalinus has shifted to a protein diet.</title>
        <authorList>
            <person name="Grum-Grzhimaylo A.A."/>
            <person name="Falkoski D.L."/>
            <person name="van den Heuvel J."/>
            <person name="Valero-Jimenez C.A."/>
            <person name="Min B."/>
            <person name="Choi I.G."/>
            <person name="Lipzen A."/>
            <person name="Daum C.G."/>
            <person name="Aanen D.K."/>
            <person name="Tsang A."/>
            <person name="Henrissat B."/>
            <person name="Bilanenko E.N."/>
            <person name="de Vries R.P."/>
            <person name="van Kan J.A.L."/>
            <person name="Grigoriev I.V."/>
            <person name="Debets A.J.M."/>
        </authorList>
    </citation>
    <scope>NUCLEOTIDE SEQUENCE [LARGE SCALE GENOMIC DNA]</scope>
    <source>
        <strain evidence="3 4">F11</strain>
    </source>
</reference>
<dbReference type="Pfam" id="PF26286">
    <property type="entry name" value="UBA_10"/>
    <property type="match status" value="1"/>
</dbReference>
<sequence length="565" mass="60925">MSDPKADALIAEFASLLDEVLIIALVSDYDLNDPSQLDAARTTLQSLAENVLAEEATGFNPSGTSEAFSLDGFVDAKESSSMSHDYDSTSHAKDSDSTATTLTTPPSDGFTSANPAPRIRSYEGKSEETQVAHLHDMFADLKVHDVKLAFKKADGDFQTTLETLLNLQFLESAGERQKGIDGFFRPDDDRPAKKKRKGKQRRAGSSAITSPTSAHAADSLSPAVSGSELRRLEDILFVAEKLDLPIEEVSSVYSRNGGSRESTILEFLDRYAQRGTHASDAATEARISELSKRYQKLPKHYLSPLVGLVGDIPETVEELAALLDANFSDLPPQRLAISYNLKPLTGEELEELPTTAAGPSSKANKQQQTGLRQPAAAAAAAATSTATILSPAPAPTSRKPPSYEAALDSAARLAASRHHSQAAAARNFRKGASHPLYRAAASVYADRAREETRAYLRARGAVADALVADRCAASRDPDTVDLHGIEVADGVRLALDHARGWWRRLPGEYRARAARESRGLVIITGIGRHCVGGVSRLRQSVAAALVEDGWRVEVETGRFRVMGRR</sequence>
<organism evidence="3 4">
    <name type="scientific">Sodiomyces alkalinus (strain CBS 110278 / VKM F-3762 / F11)</name>
    <name type="common">Alkaliphilic filamentous fungus</name>
    <dbReference type="NCBI Taxonomy" id="1314773"/>
    <lineage>
        <taxon>Eukaryota</taxon>
        <taxon>Fungi</taxon>
        <taxon>Dikarya</taxon>
        <taxon>Ascomycota</taxon>
        <taxon>Pezizomycotina</taxon>
        <taxon>Sordariomycetes</taxon>
        <taxon>Hypocreomycetidae</taxon>
        <taxon>Glomerellales</taxon>
        <taxon>Plectosphaerellaceae</taxon>
        <taxon>Sodiomyces</taxon>
    </lineage>
</organism>
<dbReference type="InterPro" id="IPR052772">
    <property type="entry name" value="Endo/PolyKinase_Domain-Protein"/>
</dbReference>
<protein>
    <recommendedName>
        <fullName evidence="2">Smr domain-containing protein</fullName>
    </recommendedName>
</protein>
<dbReference type="SMART" id="SM00463">
    <property type="entry name" value="SMR"/>
    <property type="match status" value="1"/>
</dbReference>
<feature type="region of interest" description="Disordered" evidence="1">
    <location>
        <begin position="81"/>
        <end position="118"/>
    </location>
</feature>
<dbReference type="OrthoDB" id="4080456at2759"/>
<keyword evidence="4" id="KW-1185">Reference proteome</keyword>
<feature type="compositionally biased region" description="Polar residues" evidence="1">
    <location>
        <begin position="361"/>
        <end position="371"/>
    </location>
</feature>
<feature type="domain" description="Smr" evidence="2">
    <location>
        <begin position="480"/>
        <end position="564"/>
    </location>
</feature>
<feature type="compositionally biased region" description="Polar residues" evidence="1">
    <location>
        <begin position="97"/>
        <end position="114"/>
    </location>
</feature>
<evidence type="ECO:0000256" key="1">
    <source>
        <dbReference type="SAM" id="MobiDB-lite"/>
    </source>
</evidence>
<dbReference type="PANTHER" id="PTHR46535:SF1">
    <property type="entry name" value="NEDD4-BINDING PROTEIN 2"/>
    <property type="match status" value="1"/>
</dbReference>
<feature type="compositionally biased region" description="Basic and acidic residues" evidence="1">
    <location>
        <begin position="180"/>
        <end position="191"/>
    </location>
</feature>
<dbReference type="RefSeq" id="XP_028464296.1">
    <property type="nucleotide sequence ID" value="XM_028607332.1"/>
</dbReference>
<dbReference type="PROSITE" id="PS50828">
    <property type="entry name" value="SMR"/>
    <property type="match status" value="1"/>
</dbReference>
<dbReference type="PANTHER" id="PTHR46535">
    <property type="entry name" value="NEDD4-BINDING PROTEIN 2"/>
    <property type="match status" value="1"/>
</dbReference>
<dbReference type="InterPro" id="IPR036063">
    <property type="entry name" value="Smr_dom_sf"/>
</dbReference>
<dbReference type="Gene3D" id="3.30.1370.110">
    <property type="match status" value="1"/>
</dbReference>
<feature type="region of interest" description="Disordered" evidence="1">
    <location>
        <begin position="353"/>
        <end position="374"/>
    </location>
</feature>